<organism evidence="2 3">
    <name type="scientific">Durusdinium trenchii</name>
    <dbReference type="NCBI Taxonomy" id="1381693"/>
    <lineage>
        <taxon>Eukaryota</taxon>
        <taxon>Sar</taxon>
        <taxon>Alveolata</taxon>
        <taxon>Dinophyceae</taxon>
        <taxon>Suessiales</taxon>
        <taxon>Symbiodiniaceae</taxon>
        <taxon>Durusdinium</taxon>
    </lineage>
</organism>
<comment type="caution">
    <text evidence="2">The sequence shown here is derived from an EMBL/GenBank/DDBJ whole genome shotgun (WGS) entry which is preliminary data.</text>
</comment>
<name>A0ABP0LFB1_9DINO</name>
<gene>
    <name evidence="2" type="ORF">CCMP2556_LOCUS20768</name>
</gene>
<evidence type="ECO:0000313" key="2">
    <source>
        <dbReference type="EMBL" id="CAK9037673.1"/>
    </source>
</evidence>
<protein>
    <submittedName>
        <fullName evidence="2">Uncharacterized protein</fullName>
    </submittedName>
</protein>
<evidence type="ECO:0000313" key="3">
    <source>
        <dbReference type="Proteomes" id="UP001642484"/>
    </source>
</evidence>
<sequence>MSTVSTAAGETGATRKIISGSVQERQERPTDRFITARVVHDLNSTEFGLLLTLELANAPSSPAEQSAEQSKFTLVSPDQLAELLETSIEITLRLEEDEQILCFRFDEAKESTALG</sequence>
<dbReference type="EMBL" id="CAXAMN010012224">
    <property type="protein sequence ID" value="CAK9037673.1"/>
    <property type="molecule type" value="Genomic_DNA"/>
</dbReference>
<dbReference type="Proteomes" id="UP001642484">
    <property type="component" value="Unassembled WGS sequence"/>
</dbReference>
<accession>A0ABP0LFB1</accession>
<reference evidence="2 3" key="1">
    <citation type="submission" date="2024-02" db="EMBL/GenBank/DDBJ databases">
        <authorList>
            <person name="Chen Y."/>
            <person name="Shah S."/>
            <person name="Dougan E. K."/>
            <person name="Thang M."/>
            <person name="Chan C."/>
        </authorList>
    </citation>
    <scope>NUCLEOTIDE SEQUENCE [LARGE SCALE GENOMIC DNA]</scope>
</reference>
<keyword evidence="3" id="KW-1185">Reference proteome</keyword>
<proteinExistence type="predicted"/>
<feature type="region of interest" description="Disordered" evidence="1">
    <location>
        <begin position="1"/>
        <end position="22"/>
    </location>
</feature>
<evidence type="ECO:0000256" key="1">
    <source>
        <dbReference type="SAM" id="MobiDB-lite"/>
    </source>
</evidence>